<proteinExistence type="predicted"/>
<feature type="non-terminal residue" evidence="1">
    <location>
        <position position="1"/>
    </location>
</feature>
<evidence type="ECO:0008006" key="3">
    <source>
        <dbReference type="Google" id="ProtNLM"/>
    </source>
</evidence>
<dbReference type="AlphaFoldDB" id="A0A855X7B7"/>
<protein>
    <recommendedName>
        <fullName evidence="3">Cytochrome c7-like domain-containing protein</fullName>
    </recommendedName>
</protein>
<evidence type="ECO:0000313" key="2">
    <source>
        <dbReference type="Proteomes" id="UP000250918"/>
    </source>
</evidence>
<organism evidence="1 2">
    <name type="scientific">candidate division GN15 bacterium</name>
    <dbReference type="NCBI Taxonomy" id="2072418"/>
    <lineage>
        <taxon>Bacteria</taxon>
        <taxon>candidate division GN15</taxon>
    </lineage>
</organism>
<evidence type="ECO:0000313" key="1">
    <source>
        <dbReference type="EMBL" id="PWB72720.1"/>
    </source>
</evidence>
<accession>A0A855X7B7</accession>
<dbReference type="SUPFAM" id="SSF48695">
    <property type="entry name" value="Multiheme cytochromes"/>
    <property type="match status" value="1"/>
</dbReference>
<gene>
    <name evidence="1" type="ORF">C3F09_06255</name>
</gene>
<sequence>TASGLRGSKASHARLTAAVSDAEFNYDFVKSSHIPHNIRYSLHLLNSSADRITSAIKEISSSVAAPQPAASVLQENSCLTFCHANMLLPETVDYSGKKLPHQMHAKELDLGCKSCHSVSEHGKTQINKEVCTQCHEGGM</sequence>
<comment type="caution">
    <text evidence="1">The sequence shown here is derived from an EMBL/GenBank/DDBJ whole genome shotgun (WGS) entry which is preliminary data.</text>
</comment>
<reference evidence="1 2" key="1">
    <citation type="journal article" date="2018" name="ISME J.">
        <title>A methanotrophic archaeon couples anaerobic oxidation of methane to Fe(III) reduction.</title>
        <authorList>
            <person name="Cai C."/>
            <person name="Leu A.O."/>
            <person name="Xie G.J."/>
            <person name="Guo J."/>
            <person name="Feng Y."/>
            <person name="Zhao J.X."/>
            <person name="Tyson G.W."/>
            <person name="Yuan Z."/>
            <person name="Hu S."/>
        </authorList>
    </citation>
    <scope>NUCLEOTIDE SEQUENCE [LARGE SCALE GENOMIC DNA]</scope>
    <source>
        <strain evidence="1">FeB_12</strain>
    </source>
</reference>
<dbReference type="InterPro" id="IPR036280">
    <property type="entry name" value="Multihaem_cyt_sf"/>
</dbReference>
<dbReference type="EMBL" id="PQAP01000077">
    <property type="protein sequence ID" value="PWB72720.1"/>
    <property type="molecule type" value="Genomic_DNA"/>
</dbReference>
<name>A0A855X7B7_9BACT</name>
<dbReference type="Proteomes" id="UP000250918">
    <property type="component" value="Unassembled WGS sequence"/>
</dbReference>